<dbReference type="OMA" id="WITHHEI"/>
<dbReference type="GO" id="GO:0005506">
    <property type="term" value="F:iron ion binding"/>
    <property type="evidence" value="ECO:0007669"/>
    <property type="project" value="InterPro"/>
</dbReference>
<keyword evidence="2" id="KW-0349">Heme</keyword>
<dbReference type="EMBL" id="DF977467">
    <property type="protein sequence ID" value="GAP85098.2"/>
    <property type="molecule type" value="Genomic_DNA"/>
</dbReference>
<dbReference type="GO" id="GO:0016705">
    <property type="term" value="F:oxidoreductase activity, acting on paired donors, with incorporation or reduction of molecular oxygen"/>
    <property type="evidence" value="ECO:0007669"/>
    <property type="project" value="InterPro"/>
</dbReference>
<dbReference type="OrthoDB" id="1470350at2759"/>
<sequence>MKHPSLSSPMSIYLFALKYLFGMPESGLGKYRADTSGPLAKPNSKSQIRSEDRLDFMIHHGFLRSWTGPYLIPTTQRFANLLDSSIRNTCLSEDWVEIPDFSDFIKQVVGRCFIQTLFGPALLHRHPKFVEDMWKFDDAIPWLAWGIPSWIMPKAHSLRSKLHRQLQDWYTYARQNFTEDGVDSHGDGDPIWGSWLMRYRQDVLSKGGSHDDASLAAADLGLIWAYVQELHFQGQTLED</sequence>
<organism evidence="5">
    <name type="scientific">Rosellinia necatrix</name>
    <name type="common">White root-rot fungus</name>
    <dbReference type="NCBI Taxonomy" id="77044"/>
    <lineage>
        <taxon>Eukaryota</taxon>
        <taxon>Fungi</taxon>
        <taxon>Dikarya</taxon>
        <taxon>Ascomycota</taxon>
        <taxon>Pezizomycotina</taxon>
        <taxon>Sordariomycetes</taxon>
        <taxon>Xylariomycetidae</taxon>
        <taxon>Xylariales</taxon>
        <taxon>Xylariaceae</taxon>
        <taxon>Rosellinia</taxon>
    </lineage>
</organism>
<evidence type="ECO:0000313" key="6">
    <source>
        <dbReference type="Proteomes" id="UP000054516"/>
    </source>
</evidence>
<keyword evidence="4" id="KW-0408">Iron</keyword>
<dbReference type="PANTHER" id="PTHR24304:SF2">
    <property type="entry name" value="24-HYDROXYCHOLESTEROL 7-ALPHA-HYDROXYLASE"/>
    <property type="match status" value="1"/>
</dbReference>
<dbReference type="InterPro" id="IPR036396">
    <property type="entry name" value="Cyt_P450_sf"/>
</dbReference>
<proteinExistence type="inferred from homology"/>
<dbReference type="STRING" id="77044.A0A1S7UNT6"/>
<dbReference type="GO" id="GO:0020037">
    <property type="term" value="F:heme binding"/>
    <property type="evidence" value="ECO:0007669"/>
    <property type="project" value="InterPro"/>
</dbReference>
<evidence type="ECO:0000256" key="2">
    <source>
        <dbReference type="ARBA" id="ARBA00022617"/>
    </source>
</evidence>
<accession>A0A1S7UNT6</accession>
<dbReference type="AlphaFoldDB" id="A0A1S7UNT6"/>
<dbReference type="GO" id="GO:0008395">
    <property type="term" value="F:steroid hydroxylase activity"/>
    <property type="evidence" value="ECO:0007669"/>
    <property type="project" value="TreeGrafter"/>
</dbReference>
<evidence type="ECO:0000256" key="4">
    <source>
        <dbReference type="ARBA" id="ARBA00023004"/>
    </source>
</evidence>
<dbReference type="Gene3D" id="1.10.630.10">
    <property type="entry name" value="Cytochrome P450"/>
    <property type="match status" value="1"/>
</dbReference>
<comment type="similarity">
    <text evidence="1">Belongs to the cytochrome P450 family.</text>
</comment>
<name>A0A1S7UNT6_ROSNE</name>
<evidence type="ECO:0000313" key="5">
    <source>
        <dbReference type="EMBL" id="GAP85098.2"/>
    </source>
</evidence>
<keyword evidence="3" id="KW-0479">Metal-binding</keyword>
<keyword evidence="6" id="KW-1185">Reference proteome</keyword>
<evidence type="ECO:0000256" key="1">
    <source>
        <dbReference type="ARBA" id="ARBA00010617"/>
    </source>
</evidence>
<dbReference type="InterPro" id="IPR050529">
    <property type="entry name" value="CYP450_sterol_14alpha_dmase"/>
</dbReference>
<dbReference type="Proteomes" id="UP000054516">
    <property type="component" value="Unassembled WGS sequence"/>
</dbReference>
<protein>
    <submittedName>
        <fullName evidence="5">Putative NACHT and Ankyrin domain protein</fullName>
    </submittedName>
</protein>
<evidence type="ECO:0000256" key="3">
    <source>
        <dbReference type="ARBA" id="ARBA00022723"/>
    </source>
</evidence>
<dbReference type="PANTHER" id="PTHR24304">
    <property type="entry name" value="CYTOCHROME P450 FAMILY 7"/>
    <property type="match status" value="1"/>
</dbReference>
<reference evidence="5" key="1">
    <citation type="submission" date="2016-03" db="EMBL/GenBank/DDBJ databases">
        <title>Draft genome sequence of Rosellinia necatrix.</title>
        <authorList>
            <person name="Kanematsu S."/>
        </authorList>
    </citation>
    <scope>NUCLEOTIDE SEQUENCE [LARGE SCALE GENOMIC DNA]</scope>
    <source>
        <strain evidence="5">W97</strain>
    </source>
</reference>
<gene>
    <name evidence="5" type="ORF">SAMD00023353_2200270</name>
</gene>